<evidence type="ECO:0000313" key="1">
    <source>
        <dbReference type="EMBL" id="ADU44572.1"/>
    </source>
</evidence>
<organism evidence="1 2">
    <name type="scientific">Rhodopseudomonas palustris (strain DX-1)</name>
    <dbReference type="NCBI Taxonomy" id="652103"/>
    <lineage>
        <taxon>Bacteria</taxon>
        <taxon>Pseudomonadati</taxon>
        <taxon>Pseudomonadota</taxon>
        <taxon>Alphaproteobacteria</taxon>
        <taxon>Hyphomicrobiales</taxon>
        <taxon>Nitrobacteraceae</taxon>
        <taxon>Rhodopseudomonas</taxon>
    </lineage>
</organism>
<dbReference type="KEGG" id="rpx:Rpdx1_2991"/>
<dbReference type="Proteomes" id="UP000001402">
    <property type="component" value="Chromosome"/>
</dbReference>
<evidence type="ECO:0000313" key="2">
    <source>
        <dbReference type="Proteomes" id="UP000001402"/>
    </source>
</evidence>
<protein>
    <submittedName>
        <fullName evidence="1">Uncharacterized protein</fullName>
    </submittedName>
</protein>
<proteinExistence type="predicted"/>
<dbReference type="HOGENOM" id="CLU_3157216_0_0_5"/>
<dbReference type="EMBL" id="CP002418">
    <property type="protein sequence ID" value="ADU44572.1"/>
    <property type="molecule type" value="Genomic_DNA"/>
</dbReference>
<dbReference type="AlphaFoldDB" id="E6VLV2"/>
<name>E6VLV2_RHOPX</name>
<sequence>MNTRRLLSQAREFVSRIGRIPCDHAVRMMQAGIDVTQIEENLQKEYGI</sequence>
<reference evidence="1" key="1">
    <citation type="submission" date="2010-12" db="EMBL/GenBank/DDBJ databases">
        <title>Complete sequence of Rhodopseudomonas palustris DX-1.</title>
        <authorList>
            <consortium name="US DOE Joint Genome Institute"/>
            <person name="Lucas S."/>
            <person name="Copeland A."/>
            <person name="Lapidus A."/>
            <person name="Cheng J.-F."/>
            <person name="Goodwin L."/>
            <person name="Pitluck S."/>
            <person name="Misra M."/>
            <person name="Chertkov O."/>
            <person name="Detter J.C."/>
            <person name="Han C."/>
            <person name="Tapia R."/>
            <person name="Land M."/>
            <person name="Hauser L."/>
            <person name="Kyrpides N."/>
            <person name="Ivanova N."/>
            <person name="Ovchinnikova G."/>
            <person name="Logan B."/>
            <person name="Oda Y."/>
            <person name="Harwood C."/>
            <person name="Woyke T."/>
        </authorList>
    </citation>
    <scope>NUCLEOTIDE SEQUENCE [LARGE SCALE GENOMIC DNA]</scope>
    <source>
        <strain evidence="1">DX-1</strain>
    </source>
</reference>
<accession>E6VLV2</accession>
<gene>
    <name evidence="1" type="ordered locus">Rpdx1_2991</name>
</gene>
<dbReference type="STRING" id="652103.Rpdx1_2991"/>